<organism evidence="2 3">
    <name type="scientific">Coptis chinensis</name>
    <dbReference type="NCBI Taxonomy" id="261450"/>
    <lineage>
        <taxon>Eukaryota</taxon>
        <taxon>Viridiplantae</taxon>
        <taxon>Streptophyta</taxon>
        <taxon>Embryophyta</taxon>
        <taxon>Tracheophyta</taxon>
        <taxon>Spermatophyta</taxon>
        <taxon>Magnoliopsida</taxon>
        <taxon>Ranunculales</taxon>
        <taxon>Ranunculaceae</taxon>
        <taxon>Coptidoideae</taxon>
        <taxon>Coptis</taxon>
    </lineage>
</organism>
<dbReference type="Proteomes" id="UP000631114">
    <property type="component" value="Unassembled WGS sequence"/>
</dbReference>
<evidence type="ECO:0000313" key="2">
    <source>
        <dbReference type="EMBL" id="KAF9594830.1"/>
    </source>
</evidence>
<sequence length="232" mass="25513">MNTSPKDGNIGVQRFNLRSLISNFGPFIIKTDKDDENLKSVTKDDIYVKVVNALVILGGQTHLRYYGAFTLKCVGGILPKVRTGLTAFFDASSLDYLSATVYLLEEGANTDTRSYLGFTPLHTATSEGPAKQTTVKNSYSGIIIILGTCIVVFLVHALRLLITSTSLARQALLIRGDKESNWRIQQNHRFLVFENSENGSLKDHHNDPLKTPLSWRTRMEIAIGVAAALVGG</sequence>
<evidence type="ECO:0000256" key="1">
    <source>
        <dbReference type="SAM" id="Phobius"/>
    </source>
</evidence>
<gene>
    <name evidence="2" type="ORF">IFM89_034813</name>
</gene>
<dbReference type="SUPFAM" id="SSF48403">
    <property type="entry name" value="Ankyrin repeat"/>
    <property type="match status" value="1"/>
</dbReference>
<dbReference type="OrthoDB" id="19174at2759"/>
<reference evidence="2 3" key="1">
    <citation type="submission" date="2020-10" db="EMBL/GenBank/DDBJ databases">
        <title>The Coptis chinensis genome and diversification of protoberbering-type alkaloids.</title>
        <authorList>
            <person name="Wang B."/>
            <person name="Shu S."/>
            <person name="Song C."/>
            <person name="Liu Y."/>
        </authorList>
    </citation>
    <scope>NUCLEOTIDE SEQUENCE [LARGE SCALE GENOMIC DNA]</scope>
    <source>
        <strain evidence="2">HL-2020</strain>
        <tissue evidence="2">Leaf</tissue>
    </source>
</reference>
<proteinExistence type="predicted"/>
<evidence type="ECO:0000313" key="3">
    <source>
        <dbReference type="Proteomes" id="UP000631114"/>
    </source>
</evidence>
<dbReference type="EMBL" id="JADFTS010000008">
    <property type="protein sequence ID" value="KAF9594830.1"/>
    <property type="molecule type" value="Genomic_DNA"/>
</dbReference>
<protein>
    <submittedName>
        <fullName evidence="2">Uncharacterized protein</fullName>
    </submittedName>
</protein>
<dbReference type="AlphaFoldDB" id="A0A835H743"/>
<dbReference type="SUPFAM" id="SSF56112">
    <property type="entry name" value="Protein kinase-like (PK-like)"/>
    <property type="match status" value="1"/>
</dbReference>
<feature type="transmembrane region" description="Helical" evidence="1">
    <location>
        <begin position="139"/>
        <end position="162"/>
    </location>
</feature>
<keyword evidence="1" id="KW-0812">Transmembrane</keyword>
<keyword evidence="3" id="KW-1185">Reference proteome</keyword>
<dbReference type="InterPro" id="IPR011009">
    <property type="entry name" value="Kinase-like_dom_sf"/>
</dbReference>
<keyword evidence="1" id="KW-0472">Membrane</keyword>
<name>A0A835H743_9MAGN</name>
<keyword evidence="1" id="KW-1133">Transmembrane helix</keyword>
<accession>A0A835H743</accession>
<dbReference type="Gene3D" id="1.10.510.10">
    <property type="entry name" value="Transferase(Phosphotransferase) domain 1"/>
    <property type="match status" value="1"/>
</dbReference>
<dbReference type="InterPro" id="IPR036770">
    <property type="entry name" value="Ankyrin_rpt-contain_sf"/>
</dbReference>
<comment type="caution">
    <text evidence="2">The sequence shown here is derived from an EMBL/GenBank/DDBJ whole genome shotgun (WGS) entry which is preliminary data.</text>
</comment>
<dbReference type="Gene3D" id="1.25.40.20">
    <property type="entry name" value="Ankyrin repeat-containing domain"/>
    <property type="match status" value="1"/>
</dbReference>